<name>A0A7H8QF15_9BACL</name>
<dbReference type="GO" id="GO:0016787">
    <property type="term" value="F:hydrolase activity"/>
    <property type="evidence" value="ECO:0007669"/>
    <property type="project" value="UniProtKB-KW"/>
</dbReference>
<keyword evidence="2" id="KW-0378">Hydrolase</keyword>
<protein>
    <submittedName>
        <fullName evidence="2">Alpha/beta hydrolase</fullName>
    </submittedName>
</protein>
<dbReference type="AlphaFoldDB" id="A0A7H8QF15"/>
<dbReference type="RefSeq" id="WP_036808477.1">
    <property type="nucleotide sequence ID" value="NZ_CP051177.1"/>
</dbReference>
<reference evidence="3" key="1">
    <citation type="submission" date="2020-06" db="EMBL/GenBank/DDBJ databases">
        <title>Isolation of Planomicrobium glaciei.</title>
        <authorList>
            <person name="Malisova L."/>
            <person name="Safrankova R."/>
            <person name="Jakubu V."/>
            <person name="Spanelova P."/>
        </authorList>
    </citation>
    <scope>NUCLEOTIDE SEQUENCE [LARGE SCALE GENOMIC DNA]</scope>
    <source>
        <strain evidence="3">NRL-ATB46093</strain>
    </source>
</reference>
<keyword evidence="3" id="KW-1185">Reference proteome</keyword>
<dbReference type="Proteomes" id="UP000509222">
    <property type="component" value="Chromosome"/>
</dbReference>
<dbReference type="InterPro" id="IPR000073">
    <property type="entry name" value="AB_hydrolase_1"/>
</dbReference>
<sequence>MSLPYQEYGNLQAPLVVFVHGGGVGGWMWDRQIRHFRNYHVVVPELNCAENASAFSIAGSAKRLIALIEEKRQNKPVIAIGFSLGAQVVVSAIGQKPDLVDYAMLNSALVKPLPFKNTIAKSSALFQPLVQNKTFSKLQAKSLYIGDSYFEAYYRDSCRMKKRELFRMLKENMSFILPENFKYAQADILVTVGEKERGVMKASMTEILKSNPNCRGIVFPDVGHGISLAKPELFNRVIERWLADRMFPEQVIVLND</sequence>
<evidence type="ECO:0000313" key="3">
    <source>
        <dbReference type="Proteomes" id="UP000509222"/>
    </source>
</evidence>
<gene>
    <name evidence="2" type="ORF">HF394_16640</name>
</gene>
<accession>A0A7H8QF15</accession>
<evidence type="ECO:0000259" key="1">
    <source>
        <dbReference type="Pfam" id="PF12697"/>
    </source>
</evidence>
<dbReference type="PANTHER" id="PTHR43798">
    <property type="entry name" value="MONOACYLGLYCEROL LIPASE"/>
    <property type="match status" value="1"/>
</dbReference>
<dbReference type="GO" id="GO:0016020">
    <property type="term" value="C:membrane"/>
    <property type="evidence" value="ECO:0007669"/>
    <property type="project" value="TreeGrafter"/>
</dbReference>
<proteinExistence type="predicted"/>
<dbReference type="Gene3D" id="3.40.50.1820">
    <property type="entry name" value="alpha/beta hydrolase"/>
    <property type="match status" value="1"/>
</dbReference>
<feature type="domain" description="AB hydrolase-1" evidence="1">
    <location>
        <begin position="16"/>
        <end position="236"/>
    </location>
</feature>
<dbReference type="SUPFAM" id="SSF53474">
    <property type="entry name" value="alpha/beta-Hydrolases"/>
    <property type="match status" value="1"/>
</dbReference>
<dbReference type="EMBL" id="CP051177">
    <property type="protein sequence ID" value="QKX52071.1"/>
    <property type="molecule type" value="Genomic_DNA"/>
</dbReference>
<dbReference type="Pfam" id="PF12697">
    <property type="entry name" value="Abhydrolase_6"/>
    <property type="match status" value="1"/>
</dbReference>
<dbReference type="PANTHER" id="PTHR43798:SF33">
    <property type="entry name" value="HYDROLASE, PUTATIVE (AFU_ORTHOLOGUE AFUA_2G14860)-RELATED"/>
    <property type="match status" value="1"/>
</dbReference>
<organism evidence="2 3">
    <name type="scientific">Planococcus glaciei</name>
    <dbReference type="NCBI Taxonomy" id="459472"/>
    <lineage>
        <taxon>Bacteria</taxon>
        <taxon>Bacillati</taxon>
        <taxon>Bacillota</taxon>
        <taxon>Bacilli</taxon>
        <taxon>Bacillales</taxon>
        <taxon>Caryophanaceae</taxon>
        <taxon>Planococcus</taxon>
    </lineage>
</organism>
<dbReference type="InterPro" id="IPR050266">
    <property type="entry name" value="AB_hydrolase_sf"/>
</dbReference>
<dbReference type="InterPro" id="IPR029058">
    <property type="entry name" value="AB_hydrolase_fold"/>
</dbReference>
<evidence type="ECO:0000313" key="2">
    <source>
        <dbReference type="EMBL" id="QKX52071.1"/>
    </source>
</evidence>